<evidence type="ECO:0000313" key="4">
    <source>
        <dbReference type="EMBL" id="TCT09183.1"/>
    </source>
</evidence>
<dbReference type="AlphaFoldDB" id="A0A4R3M9C1"/>
<gene>
    <name evidence="4" type="ORF">EDC22_10729</name>
</gene>
<organism evidence="4 5">
    <name type="scientific">Tepidamorphus gemmatus</name>
    <dbReference type="NCBI Taxonomy" id="747076"/>
    <lineage>
        <taxon>Bacteria</taxon>
        <taxon>Pseudomonadati</taxon>
        <taxon>Pseudomonadota</taxon>
        <taxon>Alphaproteobacteria</taxon>
        <taxon>Hyphomicrobiales</taxon>
        <taxon>Tepidamorphaceae</taxon>
        <taxon>Tepidamorphus</taxon>
    </lineage>
</organism>
<dbReference type="Proteomes" id="UP000295678">
    <property type="component" value="Unassembled WGS sequence"/>
</dbReference>
<feature type="domain" description="Flavodoxin-like fold" evidence="3">
    <location>
        <begin position="1"/>
        <end position="207"/>
    </location>
</feature>
<dbReference type="InterPro" id="IPR003680">
    <property type="entry name" value="Flavodoxin_fold"/>
</dbReference>
<dbReference type="GO" id="GO:0003955">
    <property type="term" value="F:NAD(P)H dehydrogenase (quinone) activity"/>
    <property type="evidence" value="ECO:0007669"/>
    <property type="project" value="TreeGrafter"/>
</dbReference>
<dbReference type="OrthoDB" id="9798454at2"/>
<name>A0A4R3M9C1_9HYPH</name>
<dbReference type="EMBL" id="SMAK01000007">
    <property type="protein sequence ID" value="TCT09183.1"/>
    <property type="molecule type" value="Genomic_DNA"/>
</dbReference>
<dbReference type="PANTHER" id="PTHR10204:SF34">
    <property type="entry name" value="NAD(P)H DEHYDROGENASE [QUINONE] 1 ISOFORM 1"/>
    <property type="match status" value="1"/>
</dbReference>
<keyword evidence="2" id="KW-0560">Oxidoreductase</keyword>
<comment type="caution">
    <text evidence="4">The sequence shown here is derived from an EMBL/GenBank/DDBJ whole genome shotgun (WGS) entry which is preliminary data.</text>
</comment>
<dbReference type="GO" id="GO:0005829">
    <property type="term" value="C:cytosol"/>
    <property type="evidence" value="ECO:0007669"/>
    <property type="project" value="TreeGrafter"/>
</dbReference>
<accession>A0A4R3M9C1</accession>
<dbReference type="PANTHER" id="PTHR10204">
    <property type="entry name" value="NAD P H OXIDOREDUCTASE-RELATED"/>
    <property type="match status" value="1"/>
</dbReference>
<dbReference type="Gene3D" id="3.40.50.360">
    <property type="match status" value="1"/>
</dbReference>
<evidence type="ECO:0000259" key="3">
    <source>
        <dbReference type="Pfam" id="PF02525"/>
    </source>
</evidence>
<evidence type="ECO:0000313" key="5">
    <source>
        <dbReference type="Proteomes" id="UP000295678"/>
    </source>
</evidence>
<dbReference type="InterPro" id="IPR029039">
    <property type="entry name" value="Flavoprotein-like_sf"/>
</dbReference>
<reference evidence="4 5" key="1">
    <citation type="submission" date="2019-03" db="EMBL/GenBank/DDBJ databases">
        <title>Genomic Encyclopedia of Type Strains, Phase IV (KMG-IV): sequencing the most valuable type-strain genomes for metagenomic binning, comparative biology and taxonomic classification.</title>
        <authorList>
            <person name="Goeker M."/>
        </authorList>
    </citation>
    <scope>NUCLEOTIDE SEQUENCE [LARGE SCALE GENOMIC DNA]</scope>
    <source>
        <strain evidence="4 5">DSM 19345</strain>
    </source>
</reference>
<sequence>MRILIVYVHPEPTSFCGALKDRAVETLSRLGHEVEVSDLYAEGFNPVAGRHDFIGQFDSERFHYQNEQLHAANEGGFAPELEREQARLLRADLVIFIFPLWWSNVPAMLKGWVDRVLAFGVVYLDGLRFERGMLKGKRGMACVTTGGTPERFSPEGVYGPIEGVLRPVNRGVFEYLGMEVVPPFVAYAAPRIDDAGRRAYLDDWTRRLEAL</sequence>
<keyword evidence="5" id="KW-1185">Reference proteome</keyword>
<dbReference type="InterPro" id="IPR051545">
    <property type="entry name" value="NAD(P)H_dehydrogenase_qn"/>
</dbReference>
<comment type="similarity">
    <text evidence="1">Belongs to the NAD(P)H dehydrogenase (quinone) family.</text>
</comment>
<dbReference type="SUPFAM" id="SSF52218">
    <property type="entry name" value="Flavoproteins"/>
    <property type="match status" value="1"/>
</dbReference>
<dbReference type="Pfam" id="PF02525">
    <property type="entry name" value="Flavodoxin_2"/>
    <property type="match status" value="1"/>
</dbReference>
<evidence type="ECO:0000256" key="2">
    <source>
        <dbReference type="ARBA" id="ARBA00023002"/>
    </source>
</evidence>
<proteinExistence type="inferred from homology"/>
<protein>
    <submittedName>
        <fullName evidence="4">NAD(P)H dehydrogenase (Quinone)</fullName>
    </submittedName>
</protein>
<evidence type="ECO:0000256" key="1">
    <source>
        <dbReference type="ARBA" id="ARBA00006252"/>
    </source>
</evidence>
<dbReference type="RefSeq" id="WP_132806902.1">
    <property type="nucleotide sequence ID" value="NZ_SMAK01000007.1"/>
</dbReference>